<dbReference type="AlphaFoldDB" id="A0A428Q459"/>
<dbReference type="Proteomes" id="UP000288168">
    <property type="component" value="Unassembled WGS sequence"/>
</dbReference>
<dbReference type="EMBL" id="NKCI01000061">
    <property type="protein sequence ID" value="RSL60070.1"/>
    <property type="molecule type" value="Genomic_DNA"/>
</dbReference>
<evidence type="ECO:0000256" key="1">
    <source>
        <dbReference type="SAM" id="MobiDB-lite"/>
    </source>
</evidence>
<evidence type="ECO:0000313" key="3">
    <source>
        <dbReference type="Proteomes" id="UP000288168"/>
    </source>
</evidence>
<name>A0A428Q459_9HYPO</name>
<keyword evidence="3" id="KW-1185">Reference proteome</keyword>
<organism evidence="2 3">
    <name type="scientific">Fusarium duplospermum</name>
    <dbReference type="NCBI Taxonomy" id="1325734"/>
    <lineage>
        <taxon>Eukaryota</taxon>
        <taxon>Fungi</taxon>
        <taxon>Dikarya</taxon>
        <taxon>Ascomycota</taxon>
        <taxon>Pezizomycotina</taxon>
        <taxon>Sordariomycetes</taxon>
        <taxon>Hypocreomycetidae</taxon>
        <taxon>Hypocreales</taxon>
        <taxon>Nectriaceae</taxon>
        <taxon>Fusarium</taxon>
        <taxon>Fusarium solani species complex</taxon>
    </lineage>
</organism>
<feature type="region of interest" description="Disordered" evidence="1">
    <location>
        <begin position="57"/>
        <end position="79"/>
    </location>
</feature>
<sequence length="79" mass="7954">MDAPSSQAFGVNGRDRQSSRRAVAAAAAAAVAVASAAGSGANVAHPLLRSRGRVAATIRSQSPSNPSVPQPVIPIRPRN</sequence>
<feature type="compositionally biased region" description="Pro residues" evidence="1">
    <location>
        <begin position="66"/>
        <end position="79"/>
    </location>
</feature>
<accession>A0A428Q459</accession>
<gene>
    <name evidence="2" type="ORF">CEP54_007004</name>
</gene>
<protein>
    <submittedName>
        <fullName evidence="2">Uncharacterized protein</fullName>
    </submittedName>
</protein>
<proteinExistence type="predicted"/>
<evidence type="ECO:0000313" key="2">
    <source>
        <dbReference type="EMBL" id="RSL60070.1"/>
    </source>
</evidence>
<reference evidence="2 3" key="1">
    <citation type="submission" date="2017-06" db="EMBL/GenBank/DDBJ databases">
        <title>Comparative genomic analysis of Ambrosia Fusariam Clade fungi.</title>
        <authorList>
            <person name="Stajich J.E."/>
            <person name="Carrillo J."/>
            <person name="Kijimoto T."/>
            <person name="Eskalen A."/>
            <person name="O'Donnell K."/>
            <person name="Kasson M."/>
        </authorList>
    </citation>
    <scope>NUCLEOTIDE SEQUENCE [LARGE SCALE GENOMIC DNA]</scope>
    <source>
        <strain evidence="2 3">NRRL62584</strain>
    </source>
</reference>
<comment type="caution">
    <text evidence="2">The sequence shown here is derived from an EMBL/GenBank/DDBJ whole genome shotgun (WGS) entry which is preliminary data.</text>
</comment>